<proteinExistence type="predicted"/>
<dbReference type="AlphaFoldDB" id="X1DBH1"/>
<evidence type="ECO:0000313" key="2">
    <source>
        <dbReference type="EMBL" id="GAH02414.1"/>
    </source>
</evidence>
<accession>X1DBH1</accession>
<organism evidence="2">
    <name type="scientific">marine sediment metagenome</name>
    <dbReference type="NCBI Taxonomy" id="412755"/>
    <lineage>
        <taxon>unclassified sequences</taxon>
        <taxon>metagenomes</taxon>
        <taxon>ecological metagenomes</taxon>
    </lineage>
</organism>
<reference evidence="2" key="1">
    <citation type="journal article" date="2014" name="Front. Microbiol.">
        <title>High frequency of phylogenetically diverse reductive dehalogenase-homologous genes in deep subseafloor sedimentary metagenomes.</title>
        <authorList>
            <person name="Kawai M."/>
            <person name="Futagami T."/>
            <person name="Toyoda A."/>
            <person name="Takaki Y."/>
            <person name="Nishi S."/>
            <person name="Hori S."/>
            <person name="Arai W."/>
            <person name="Tsubouchi T."/>
            <person name="Morono Y."/>
            <person name="Uchiyama I."/>
            <person name="Ito T."/>
            <person name="Fujiyama A."/>
            <person name="Inagaki F."/>
            <person name="Takami H."/>
        </authorList>
    </citation>
    <scope>NUCLEOTIDE SEQUENCE</scope>
    <source>
        <strain evidence="2">Expedition CK06-06</strain>
    </source>
</reference>
<keyword evidence="1" id="KW-0175">Coiled coil</keyword>
<name>X1DBH1_9ZZZZ</name>
<gene>
    <name evidence="2" type="ORF">S01H4_47830</name>
</gene>
<feature type="coiled-coil region" evidence="1">
    <location>
        <begin position="27"/>
        <end position="89"/>
    </location>
</feature>
<sequence>QTYRGSYNTLLKVCNQLDINLSSLKDINYYQNELNLQTEKNNFLQNKINQIEDVVINTNIELDKITSEYENITDEIQSLKNKLLQLNDETAHIDKSDYNIHQKKNELNLLWTQILDQ</sequence>
<comment type="caution">
    <text evidence="2">The sequence shown here is derived from an EMBL/GenBank/DDBJ whole genome shotgun (WGS) entry which is preliminary data.</text>
</comment>
<feature type="non-terminal residue" evidence="2">
    <location>
        <position position="1"/>
    </location>
</feature>
<dbReference type="EMBL" id="BART01026898">
    <property type="protein sequence ID" value="GAH02414.1"/>
    <property type="molecule type" value="Genomic_DNA"/>
</dbReference>
<evidence type="ECO:0000256" key="1">
    <source>
        <dbReference type="SAM" id="Coils"/>
    </source>
</evidence>
<protein>
    <submittedName>
        <fullName evidence="2">Uncharacterized protein</fullName>
    </submittedName>
</protein>